<dbReference type="Pfam" id="PF17932">
    <property type="entry name" value="TetR_C_24"/>
    <property type="match status" value="1"/>
</dbReference>
<dbReference type="RefSeq" id="WP_013651827.1">
    <property type="nucleotide sequence ID" value="NC_015259.1"/>
</dbReference>
<dbReference type="AlphaFoldDB" id="F2IYR3"/>
<dbReference type="PROSITE" id="PS50977">
    <property type="entry name" value="HTH_TETR_2"/>
    <property type="match status" value="1"/>
</dbReference>
<dbReference type="SUPFAM" id="SSF48498">
    <property type="entry name" value="Tetracyclin repressor-like, C-terminal domain"/>
    <property type="match status" value="1"/>
</dbReference>
<evidence type="ECO:0000256" key="3">
    <source>
        <dbReference type="ARBA" id="ARBA00023125"/>
    </source>
</evidence>
<dbReference type="CDD" id="cd00093">
    <property type="entry name" value="HTH_XRE"/>
    <property type="match status" value="1"/>
</dbReference>
<feature type="domain" description="HTH tetR-type" evidence="6">
    <location>
        <begin position="16"/>
        <end position="76"/>
    </location>
</feature>
<dbReference type="HOGENOM" id="CLU_069356_12_4_5"/>
<dbReference type="EMBL" id="CP002568">
    <property type="protein sequence ID" value="ADZ69510.1"/>
    <property type="molecule type" value="Genomic_DNA"/>
</dbReference>
<evidence type="ECO:0000256" key="5">
    <source>
        <dbReference type="PROSITE-ProRule" id="PRU00335"/>
    </source>
</evidence>
<dbReference type="GO" id="GO:0003700">
    <property type="term" value="F:DNA-binding transcription factor activity"/>
    <property type="evidence" value="ECO:0007669"/>
    <property type="project" value="TreeGrafter"/>
</dbReference>
<dbReference type="eggNOG" id="COG1309">
    <property type="taxonomic scope" value="Bacteria"/>
</dbReference>
<dbReference type="InterPro" id="IPR009057">
    <property type="entry name" value="Homeodomain-like_sf"/>
</dbReference>
<evidence type="ECO:0000313" key="8">
    <source>
        <dbReference type="Proteomes" id="UP000008130"/>
    </source>
</evidence>
<name>F2IYR3_POLGS</name>
<evidence type="ECO:0000313" key="7">
    <source>
        <dbReference type="EMBL" id="ADZ69510.1"/>
    </source>
</evidence>
<dbReference type="PANTHER" id="PTHR30055">
    <property type="entry name" value="HTH-TYPE TRANSCRIPTIONAL REGULATOR RUTR"/>
    <property type="match status" value="1"/>
</dbReference>
<dbReference type="Gene3D" id="1.10.10.60">
    <property type="entry name" value="Homeodomain-like"/>
    <property type="match status" value="1"/>
</dbReference>
<sequence>MNRWANAVPDREQQLESKRKAIIREAARVFSRRGSHGTTLDDVAERLGVTKTALYRYVRNKNDLLFACHEEAMEIAREALDIGEAEGRTGLEKIQIGMKEYLREMIGSMGVPVLILEENALTGERAQKIIALRDAFEKRLRGLFEEGVRDGSVVPLNSKLAVFMLLGAVHWVTKWYSPDGPWTADDVSDALIEMATRGLAAHPAEGLQAKIHHVTLPFERPSE</sequence>
<dbReference type="Proteomes" id="UP000008130">
    <property type="component" value="Chromosome"/>
</dbReference>
<accession>F2IYR3</accession>
<dbReference type="PANTHER" id="PTHR30055:SF175">
    <property type="entry name" value="HTH-TYPE TRANSCRIPTIONAL REPRESSOR KSTR2"/>
    <property type="match status" value="1"/>
</dbReference>
<dbReference type="STRING" id="991905.SL003B_1081"/>
<keyword evidence="1" id="KW-0678">Repressor</keyword>
<evidence type="ECO:0000259" key="6">
    <source>
        <dbReference type="PROSITE" id="PS50977"/>
    </source>
</evidence>
<dbReference type="InterPro" id="IPR041490">
    <property type="entry name" value="KstR2_TetR_C"/>
</dbReference>
<reference evidence="7 8" key="1">
    <citation type="journal article" date="2011" name="J. Bacteriol.">
        <title>Complete genome sequence of Polymorphum gilvum SL003B-26A1T, a crude oil-degrading bacterium from oil-polluted saline soil.</title>
        <authorList>
            <person name="Li S.G."/>
            <person name="Tang Y.Q."/>
            <person name="Nie Y."/>
            <person name="Cai M."/>
            <person name="Wu X.L."/>
        </authorList>
    </citation>
    <scope>NUCLEOTIDE SEQUENCE [LARGE SCALE GENOMIC DNA]</scope>
    <source>
        <strain evidence="8">LMG 25793 / CGMCC 1.9160 / SL003B-26A1</strain>
    </source>
</reference>
<dbReference type="SUPFAM" id="SSF46689">
    <property type="entry name" value="Homeodomain-like"/>
    <property type="match status" value="1"/>
</dbReference>
<organism evidence="7 8">
    <name type="scientific">Polymorphum gilvum (strain LMG 25793 / CGMCC 1.9160 / SL003B-26A1)</name>
    <dbReference type="NCBI Taxonomy" id="991905"/>
    <lineage>
        <taxon>Bacteria</taxon>
        <taxon>Pseudomonadati</taxon>
        <taxon>Pseudomonadota</taxon>
        <taxon>Alphaproteobacteria</taxon>
        <taxon>Rhodobacterales</taxon>
        <taxon>Paracoccaceae</taxon>
        <taxon>Polymorphum</taxon>
    </lineage>
</organism>
<gene>
    <name evidence="7" type="ordered locus">SL003B_1081</name>
</gene>
<dbReference type="PRINTS" id="PR00455">
    <property type="entry name" value="HTHTETR"/>
</dbReference>
<dbReference type="GO" id="GO:0000976">
    <property type="term" value="F:transcription cis-regulatory region binding"/>
    <property type="evidence" value="ECO:0007669"/>
    <property type="project" value="TreeGrafter"/>
</dbReference>
<keyword evidence="2" id="KW-0805">Transcription regulation</keyword>
<proteinExistence type="predicted"/>
<dbReference type="InterPro" id="IPR001647">
    <property type="entry name" value="HTH_TetR"/>
</dbReference>
<dbReference type="KEGG" id="pgv:SL003B_1081"/>
<evidence type="ECO:0000256" key="2">
    <source>
        <dbReference type="ARBA" id="ARBA00023015"/>
    </source>
</evidence>
<dbReference type="InterPro" id="IPR050109">
    <property type="entry name" value="HTH-type_TetR-like_transc_reg"/>
</dbReference>
<dbReference type="InterPro" id="IPR001387">
    <property type="entry name" value="Cro/C1-type_HTH"/>
</dbReference>
<protein>
    <submittedName>
        <fullName evidence="7">TetR-family transcriptional regulator</fullName>
    </submittedName>
</protein>
<dbReference type="Gene3D" id="1.10.357.10">
    <property type="entry name" value="Tetracycline Repressor, domain 2"/>
    <property type="match status" value="1"/>
</dbReference>
<dbReference type="OrthoDB" id="9779746at2"/>
<keyword evidence="8" id="KW-1185">Reference proteome</keyword>
<dbReference type="InterPro" id="IPR036271">
    <property type="entry name" value="Tet_transcr_reg_TetR-rel_C_sf"/>
</dbReference>
<keyword evidence="4" id="KW-0804">Transcription</keyword>
<dbReference type="InterPro" id="IPR023772">
    <property type="entry name" value="DNA-bd_HTH_TetR-type_CS"/>
</dbReference>
<keyword evidence="3 5" id="KW-0238">DNA-binding</keyword>
<dbReference type="PROSITE" id="PS01081">
    <property type="entry name" value="HTH_TETR_1"/>
    <property type="match status" value="1"/>
</dbReference>
<evidence type="ECO:0000256" key="4">
    <source>
        <dbReference type="ARBA" id="ARBA00023163"/>
    </source>
</evidence>
<dbReference type="Pfam" id="PF00440">
    <property type="entry name" value="TetR_N"/>
    <property type="match status" value="1"/>
</dbReference>
<feature type="DNA-binding region" description="H-T-H motif" evidence="5">
    <location>
        <begin position="39"/>
        <end position="58"/>
    </location>
</feature>
<evidence type="ECO:0000256" key="1">
    <source>
        <dbReference type="ARBA" id="ARBA00022491"/>
    </source>
</evidence>